<sequence length="508" mass="56684">MAELEVSSGLNAASSCSNVPKVESTPVGNTFNEPHPGVEDTEGEQPPKEPRPLFMFSHVSGFPRLISQRKPSLPDKIFASALFAAGHGYPLFYPDTIAELDDDFRRTRGISLGDVGVLSPENQFIFAFNIFLPADHPYNKSKDSATPESFVPLSPLEDSEICTTVDYFPPGYVIASKGVNVVRHSEDPLHITFSSSERRGACMVLPKGATRHDISSTRVVQYVKNNAVSWARDLASRDIGTPNGSLYIVRGVDKTSVCENLAFPSRPPSVKMSATFQNGDLRPMERMSVARGANAENTLTPIPNNLCVFMRGIRVGLGRSEWVASADERIEAHTGYTEMFTDTFRIRLPFLKTGFWRIDEQAISMGDKPLFVREAFHPSDIAAQIMLCLDPNDPTAALVYDSIWSISHAVPDRNPEVQQDPLTLICSRGCSFDDVCSMFDDVFSSYEVMKSRGVLTLKRIQNPEVERDPWHIKLWRWLSGNQRIRGGTLVKQLFHQGQFHFKTNHALR</sequence>
<evidence type="ECO:0000256" key="1">
    <source>
        <dbReference type="SAM" id="MobiDB-lite"/>
    </source>
</evidence>
<accession>A0A0C2YAE7</accession>
<feature type="compositionally biased region" description="Polar residues" evidence="1">
    <location>
        <begin position="8"/>
        <end position="18"/>
    </location>
</feature>
<dbReference type="Proteomes" id="UP000053424">
    <property type="component" value="Unassembled WGS sequence"/>
</dbReference>
<keyword evidence="3" id="KW-1185">Reference proteome</keyword>
<dbReference type="EMBL" id="KN831770">
    <property type="protein sequence ID" value="KIM46808.1"/>
    <property type="molecule type" value="Genomic_DNA"/>
</dbReference>
<dbReference type="OrthoDB" id="2979104at2759"/>
<protein>
    <submittedName>
        <fullName evidence="2">Uncharacterized protein</fullName>
    </submittedName>
</protein>
<reference evidence="2 3" key="1">
    <citation type="submission" date="2014-04" db="EMBL/GenBank/DDBJ databases">
        <authorList>
            <consortium name="DOE Joint Genome Institute"/>
            <person name="Kuo A."/>
            <person name="Gay G."/>
            <person name="Dore J."/>
            <person name="Kohler A."/>
            <person name="Nagy L.G."/>
            <person name="Floudas D."/>
            <person name="Copeland A."/>
            <person name="Barry K.W."/>
            <person name="Cichocki N."/>
            <person name="Veneault-Fourrey C."/>
            <person name="LaButti K."/>
            <person name="Lindquist E.A."/>
            <person name="Lipzen A."/>
            <person name="Lundell T."/>
            <person name="Morin E."/>
            <person name="Murat C."/>
            <person name="Sun H."/>
            <person name="Tunlid A."/>
            <person name="Henrissat B."/>
            <person name="Grigoriev I.V."/>
            <person name="Hibbett D.S."/>
            <person name="Martin F."/>
            <person name="Nordberg H.P."/>
            <person name="Cantor M.N."/>
            <person name="Hua S.X."/>
        </authorList>
    </citation>
    <scope>NUCLEOTIDE SEQUENCE [LARGE SCALE GENOMIC DNA]</scope>
    <source>
        <strain evidence="3">h7</strain>
    </source>
</reference>
<evidence type="ECO:0000313" key="3">
    <source>
        <dbReference type="Proteomes" id="UP000053424"/>
    </source>
</evidence>
<evidence type="ECO:0000313" key="2">
    <source>
        <dbReference type="EMBL" id="KIM46808.1"/>
    </source>
</evidence>
<organism evidence="2 3">
    <name type="scientific">Hebeloma cylindrosporum</name>
    <dbReference type="NCBI Taxonomy" id="76867"/>
    <lineage>
        <taxon>Eukaryota</taxon>
        <taxon>Fungi</taxon>
        <taxon>Dikarya</taxon>
        <taxon>Basidiomycota</taxon>
        <taxon>Agaricomycotina</taxon>
        <taxon>Agaricomycetes</taxon>
        <taxon>Agaricomycetidae</taxon>
        <taxon>Agaricales</taxon>
        <taxon>Agaricineae</taxon>
        <taxon>Hymenogastraceae</taxon>
        <taxon>Hebeloma</taxon>
    </lineage>
</organism>
<proteinExistence type="predicted"/>
<reference evidence="3" key="2">
    <citation type="submission" date="2015-01" db="EMBL/GenBank/DDBJ databases">
        <title>Evolutionary Origins and Diversification of the Mycorrhizal Mutualists.</title>
        <authorList>
            <consortium name="DOE Joint Genome Institute"/>
            <consortium name="Mycorrhizal Genomics Consortium"/>
            <person name="Kohler A."/>
            <person name="Kuo A."/>
            <person name="Nagy L.G."/>
            <person name="Floudas D."/>
            <person name="Copeland A."/>
            <person name="Barry K.W."/>
            <person name="Cichocki N."/>
            <person name="Veneault-Fourrey C."/>
            <person name="LaButti K."/>
            <person name="Lindquist E.A."/>
            <person name="Lipzen A."/>
            <person name="Lundell T."/>
            <person name="Morin E."/>
            <person name="Murat C."/>
            <person name="Riley R."/>
            <person name="Ohm R."/>
            <person name="Sun H."/>
            <person name="Tunlid A."/>
            <person name="Henrissat B."/>
            <person name="Grigoriev I.V."/>
            <person name="Hibbett D.S."/>
            <person name="Martin F."/>
        </authorList>
    </citation>
    <scope>NUCLEOTIDE SEQUENCE [LARGE SCALE GENOMIC DNA]</scope>
    <source>
        <strain evidence="3">h7</strain>
    </source>
</reference>
<dbReference type="AlphaFoldDB" id="A0A0C2YAE7"/>
<dbReference type="HOGENOM" id="CLU_043420_1_0_1"/>
<name>A0A0C2YAE7_HEBCY</name>
<feature type="region of interest" description="Disordered" evidence="1">
    <location>
        <begin position="1"/>
        <end position="51"/>
    </location>
</feature>
<gene>
    <name evidence="2" type="ORF">M413DRAFT_440380</name>
</gene>